<dbReference type="KEGG" id="tro:trd_A0276"/>
<proteinExistence type="predicted"/>
<organism evidence="1 2">
    <name type="scientific">Thermomicrobium roseum (strain ATCC 27502 / DSM 5159 / P-2)</name>
    <dbReference type="NCBI Taxonomy" id="309801"/>
    <lineage>
        <taxon>Bacteria</taxon>
        <taxon>Pseudomonadati</taxon>
        <taxon>Thermomicrobiota</taxon>
        <taxon>Thermomicrobia</taxon>
        <taxon>Thermomicrobiales</taxon>
        <taxon>Thermomicrobiaceae</taxon>
        <taxon>Thermomicrobium</taxon>
    </lineage>
</organism>
<dbReference type="AlphaFoldDB" id="B9L3B2"/>
<evidence type="ECO:0008006" key="3">
    <source>
        <dbReference type="Google" id="ProtNLM"/>
    </source>
</evidence>
<evidence type="ECO:0000313" key="1">
    <source>
        <dbReference type="EMBL" id="ACM06694.1"/>
    </source>
</evidence>
<dbReference type="OrthoDB" id="163153at2"/>
<geneLocation type="plasmid" evidence="2">
    <name>Tros</name>
</geneLocation>
<evidence type="ECO:0000313" key="2">
    <source>
        <dbReference type="Proteomes" id="UP000000447"/>
    </source>
</evidence>
<keyword evidence="1" id="KW-0614">Plasmid</keyword>
<dbReference type="RefSeq" id="WP_012642681.1">
    <property type="nucleotide sequence ID" value="NC_011961.1"/>
</dbReference>
<accession>B9L3B2</accession>
<dbReference type="eggNOG" id="ENOG50337IR">
    <property type="taxonomic scope" value="Bacteria"/>
</dbReference>
<protein>
    <recommendedName>
        <fullName evidence="3">DUF3800 domain-containing protein</fullName>
    </recommendedName>
</protein>
<reference evidence="1 2" key="1">
    <citation type="journal article" date="2009" name="PLoS ONE">
        <title>Complete genome sequence of the aerobic CO-oxidizing thermophile Thermomicrobium roseum.</title>
        <authorList>
            <person name="Wu D."/>
            <person name="Raymond J."/>
            <person name="Wu M."/>
            <person name="Chatterji S."/>
            <person name="Ren Q."/>
            <person name="Graham J.E."/>
            <person name="Bryant D.A."/>
            <person name="Robb F."/>
            <person name="Colman A."/>
            <person name="Tallon L.J."/>
            <person name="Badger J.H."/>
            <person name="Madupu R."/>
            <person name="Ward N.L."/>
            <person name="Eisen J.A."/>
        </authorList>
    </citation>
    <scope>NUCLEOTIDE SEQUENCE [LARGE SCALE GENOMIC DNA]</scope>
    <source>
        <strain evidence="2">ATCC 27502 / DSM 5159 / P-2</strain>
        <plasmid evidence="1">unnamed</plasmid>
    </source>
</reference>
<dbReference type="EMBL" id="CP001276">
    <property type="protein sequence ID" value="ACM06694.1"/>
    <property type="molecule type" value="Genomic_DNA"/>
</dbReference>
<sequence length="309" mass="36107">MHPPAENVRVTHLAFADESHWNTGRYRALGLVTLEAQWQVDIEQAIKENLIKHGITGELKWSKIDRDRDRDAACDLLSTALRLIAQNQLRVDVLIWDIEDSRHKVRRRDDLNNLQRLLFRICMVVLTRRWPAEACWAIYADQQSGIDWDNLPLMLRRGLARHHRQQPPQLIESVSSPSIAELRPVTSHATPIVMLADLFSGLAVFSHEHWTDFQEWRQEQRGQRRLPPTQENERLLQLSKRTKMRFSVLDTVLTTCHQLKVDTTLDTCEGLRTRDPACPLNFWFYRPQGAYDKAPQKQKKVNGEGFQRR</sequence>
<name>B9L3B2_THERP</name>
<keyword evidence="2" id="KW-1185">Reference proteome</keyword>
<dbReference type="Proteomes" id="UP000000447">
    <property type="component" value="Plasmid unnamed"/>
</dbReference>
<dbReference type="HOGENOM" id="CLU_935944_0_0_0"/>
<gene>
    <name evidence="1" type="ordered locus">trd_A0276</name>
</gene>